<organism evidence="1">
    <name type="scientific">hydrocarbon metagenome</name>
    <dbReference type="NCBI Taxonomy" id="938273"/>
    <lineage>
        <taxon>unclassified sequences</taxon>
        <taxon>metagenomes</taxon>
        <taxon>ecological metagenomes</taxon>
    </lineage>
</organism>
<name>A0A0W8FIY6_9ZZZZ</name>
<sequence length="37" mass="4246">MEMEMEIGDPVIISAYNGFSHELPCAGDRRRRSHENP</sequence>
<dbReference type="EMBL" id="LNQE01001133">
    <property type="protein sequence ID" value="KUG20856.1"/>
    <property type="molecule type" value="Genomic_DNA"/>
</dbReference>
<protein>
    <submittedName>
        <fullName evidence="1">Uncharacterized protein</fullName>
    </submittedName>
</protein>
<dbReference type="AlphaFoldDB" id="A0A0W8FIY6"/>
<proteinExistence type="predicted"/>
<gene>
    <name evidence="1" type="ORF">ASZ90_009402</name>
</gene>
<reference evidence="1" key="1">
    <citation type="journal article" date="2015" name="Proc. Natl. Acad. Sci. U.S.A.">
        <title>Networks of energetic and metabolic interactions define dynamics in microbial communities.</title>
        <authorList>
            <person name="Embree M."/>
            <person name="Liu J.K."/>
            <person name="Al-Bassam M.M."/>
            <person name="Zengler K."/>
        </authorList>
    </citation>
    <scope>NUCLEOTIDE SEQUENCE</scope>
</reference>
<accession>A0A0W8FIY6</accession>
<evidence type="ECO:0000313" key="1">
    <source>
        <dbReference type="EMBL" id="KUG20856.1"/>
    </source>
</evidence>
<comment type="caution">
    <text evidence="1">The sequence shown here is derived from an EMBL/GenBank/DDBJ whole genome shotgun (WGS) entry which is preliminary data.</text>
</comment>